<dbReference type="Proteomes" id="UP000198541">
    <property type="component" value="Unassembled WGS sequence"/>
</dbReference>
<evidence type="ECO:0000313" key="2">
    <source>
        <dbReference type="Proteomes" id="UP000198541"/>
    </source>
</evidence>
<proteinExistence type="predicted"/>
<dbReference type="EMBL" id="FNIM01000001">
    <property type="protein sequence ID" value="SDN17462.1"/>
    <property type="molecule type" value="Genomic_DNA"/>
</dbReference>
<name>A0A1G9Z7S2_9ACTO</name>
<evidence type="ECO:0000313" key="1">
    <source>
        <dbReference type="EMBL" id="SDN17462.1"/>
    </source>
</evidence>
<protein>
    <recommendedName>
        <fullName evidence="3">Ribbon-helix-helix protein, copG family</fullName>
    </recommendedName>
</protein>
<keyword evidence="2" id="KW-1185">Reference proteome</keyword>
<reference evidence="2" key="1">
    <citation type="submission" date="2016-10" db="EMBL/GenBank/DDBJ databases">
        <authorList>
            <person name="Varghese N."/>
            <person name="Submissions S."/>
        </authorList>
    </citation>
    <scope>NUCLEOTIDE SEQUENCE [LARGE SCALE GENOMIC DNA]</scope>
    <source>
        <strain evidence="2">DSM 27982</strain>
    </source>
</reference>
<dbReference type="AlphaFoldDB" id="A0A1G9Z7S2"/>
<accession>A0A1G9Z7S2</accession>
<gene>
    <name evidence="1" type="ORF">SAMN05216355_10154</name>
</gene>
<organism evidence="1 2">
    <name type="scientific">Actinomyces ruminicola</name>
    <dbReference type="NCBI Taxonomy" id="332524"/>
    <lineage>
        <taxon>Bacteria</taxon>
        <taxon>Bacillati</taxon>
        <taxon>Actinomycetota</taxon>
        <taxon>Actinomycetes</taxon>
        <taxon>Actinomycetales</taxon>
        <taxon>Actinomycetaceae</taxon>
        <taxon>Actinomyces</taxon>
    </lineage>
</organism>
<evidence type="ECO:0008006" key="3">
    <source>
        <dbReference type="Google" id="ProtNLM"/>
    </source>
</evidence>
<sequence length="78" mass="8849">MSLPPEWYHPLVAMTLRLNKSRDRLLTELAASQNASKQEAAARAIVETAERHLHQDRVAELSEQARARYAGLLRRLGD</sequence>